<feature type="chain" id="PRO_5011437586" evidence="1">
    <location>
        <begin position="22"/>
        <end position="226"/>
    </location>
</feature>
<evidence type="ECO:0000259" key="2">
    <source>
        <dbReference type="SMART" id="SM00867"/>
    </source>
</evidence>
<dbReference type="STRING" id="1640674.SAMN05216323_101215"/>
<dbReference type="OrthoDB" id="951410at2"/>
<evidence type="ECO:0000313" key="3">
    <source>
        <dbReference type="EMBL" id="SDB95426.1"/>
    </source>
</evidence>
<dbReference type="AlphaFoldDB" id="A0A1G6HPJ7"/>
<organism evidence="3 4">
    <name type="scientific">Williamwhitmania taraxaci</name>
    <dbReference type="NCBI Taxonomy" id="1640674"/>
    <lineage>
        <taxon>Bacteria</taxon>
        <taxon>Pseudomonadati</taxon>
        <taxon>Bacteroidota</taxon>
        <taxon>Bacteroidia</taxon>
        <taxon>Bacteroidales</taxon>
        <taxon>Williamwhitmaniaceae</taxon>
        <taxon>Williamwhitmania</taxon>
    </lineage>
</organism>
<sequence>MAMQKRSMFSILTLMVSFIMASCSGGGDGSIVEVKAGSPQEVESISKTTSLLQIDTVASLVNWIGNKPGGSHTGTLKLQSGYLEYADQQLVGGRIVFNMSSIANTDISDSESRIRLETHLKSPDFFNTVRFATSDLVITKVNFSDSNKSGECIVSGNLTIKGITKGIVFSSRVEVSGGQVTAHVGPISINRTDWGVNYGSKSIFDNLKDKFIDDNIEITVVLKTVK</sequence>
<gene>
    <name evidence="3" type="ORF">SAMN05216323_101215</name>
</gene>
<proteinExistence type="predicted"/>
<reference evidence="3 4" key="1">
    <citation type="submission" date="2016-09" db="EMBL/GenBank/DDBJ databases">
        <authorList>
            <person name="Capua I."/>
            <person name="De Benedictis P."/>
            <person name="Joannis T."/>
            <person name="Lombin L.H."/>
            <person name="Cattoli G."/>
        </authorList>
    </citation>
    <scope>NUCLEOTIDE SEQUENCE [LARGE SCALE GENOMIC DNA]</scope>
    <source>
        <strain evidence="3 4">A7P-90m</strain>
    </source>
</reference>
<dbReference type="Gene3D" id="2.40.128.110">
    <property type="entry name" value="Lipid/polyisoprenoid-binding, YceI-like"/>
    <property type="match status" value="1"/>
</dbReference>
<dbReference type="Proteomes" id="UP000199452">
    <property type="component" value="Unassembled WGS sequence"/>
</dbReference>
<feature type="signal peptide" evidence="1">
    <location>
        <begin position="1"/>
        <end position="21"/>
    </location>
</feature>
<dbReference type="PROSITE" id="PS51257">
    <property type="entry name" value="PROKAR_LIPOPROTEIN"/>
    <property type="match status" value="1"/>
</dbReference>
<dbReference type="SMART" id="SM00867">
    <property type="entry name" value="YceI"/>
    <property type="match status" value="1"/>
</dbReference>
<dbReference type="SUPFAM" id="SSF101874">
    <property type="entry name" value="YceI-like"/>
    <property type="match status" value="1"/>
</dbReference>
<evidence type="ECO:0000313" key="4">
    <source>
        <dbReference type="Proteomes" id="UP000199452"/>
    </source>
</evidence>
<dbReference type="PANTHER" id="PTHR34406">
    <property type="entry name" value="PROTEIN YCEI"/>
    <property type="match status" value="1"/>
</dbReference>
<dbReference type="InterPro" id="IPR007372">
    <property type="entry name" value="Lipid/polyisoprenoid-bd_YceI"/>
</dbReference>
<feature type="domain" description="Lipid/polyisoprenoid-binding YceI-like" evidence="2">
    <location>
        <begin position="51"/>
        <end position="225"/>
    </location>
</feature>
<accession>A0A1G6HPJ7</accession>
<evidence type="ECO:0000256" key="1">
    <source>
        <dbReference type="SAM" id="SignalP"/>
    </source>
</evidence>
<keyword evidence="1" id="KW-0732">Signal</keyword>
<protein>
    <submittedName>
        <fullName evidence="3">Polyisoprenoid-binding protein YceI</fullName>
    </submittedName>
</protein>
<keyword evidence="4" id="KW-1185">Reference proteome</keyword>
<dbReference type="PANTHER" id="PTHR34406:SF1">
    <property type="entry name" value="PROTEIN YCEI"/>
    <property type="match status" value="1"/>
</dbReference>
<dbReference type="EMBL" id="FMYP01000012">
    <property type="protein sequence ID" value="SDB95426.1"/>
    <property type="molecule type" value="Genomic_DNA"/>
</dbReference>
<name>A0A1G6HPJ7_9BACT</name>
<dbReference type="InterPro" id="IPR036761">
    <property type="entry name" value="TTHA0802/YceI-like_sf"/>
</dbReference>
<dbReference type="Pfam" id="PF04264">
    <property type="entry name" value="YceI"/>
    <property type="match status" value="1"/>
</dbReference>